<evidence type="ECO:0008006" key="4">
    <source>
        <dbReference type="Google" id="ProtNLM"/>
    </source>
</evidence>
<protein>
    <recommendedName>
        <fullName evidence="4">Secreted protein</fullName>
    </recommendedName>
</protein>
<keyword evidence="3" id="KW-1185">Reference proteome</keyword>
<dbReference type="Proteomes" id="UP000217895">
    <property type="component" value="Chromosome"/>
</dbReference>
<dbReference type="AlphaFoldDB" id="A0A1Z4JK06"/>
<accession>A0A1Z4JK06</accession>
<evidence type="ECO:0000256" key="1">
    <source>
        <dbReference type="SAM" id="SignalP"/>
    </source>
</evidence>
<organism evidence="2 3">
    <name type="scientific">Leptolyngbya boryana NIES-2135</name>
    <dbReference type="NCBI Taxonomy" id="1973484"/>
    <lineage>
        <taxon>Bacteria</taxon>
        <taxon>Bacillati</taxon>
        <taxon>Cyanobacteriota</taxon>
        <taxon>Cyanophyceae</taxon>
        <taxon>Leptolyngbyales</taxon>
        <taxon>Leptolyngbyaceae</taxon>
        <taxon>Leptolyngbya group</taxon>
        <taxon>Leptolyngbya</taxon>
    </lineage>
</organism>
<evidence type="ECO:0000313" key="2">
    <source>
        <dbReference type="EMBL" id="BAY57074.1"/>
    </source>
</evidence>
<proteinExistence type="predicted"/>
<feature type="chain" id="PRO_5011116351" description="Secreted protein" evidence="1">
    <location>
        <begin position="29"/>
        <end position="141"/>
    </location>
</feature>
<reference evidence="2 3" key="1">
    <citation type="submission" date="2017-06" db="EMBL/GenBank/DDBJ databases">
        <title>Genome sequencing of cyanobaciteial culture collection at National Institute for Environmental Studies (NIES).</title>
        <authorList>
            <person name="Hirose Y."/>
            <person name="Shimura Y."/>
            <person name="Fujisawa T."/>
            <person name="Nakamura Y."/>
            <person name="Kawachi M."/>
        </authorList>
    </citation>
    <scope>NUCLEOTIDE SEQUENCE [LARGE SCALE GENOMIC DNA]</scope>
    <source>
        <strain evidence="2 3">NIES-2135</strain>
    </source>
</reference>
<gene>
    <name evidence="2" type="ORF">NIES2135_39380</name>
</gene>
<keyword evidence="1" id="KW-0732">Signal</keyword>
<evidence type="ECO:0000313" key="3">
    <source>
        <dbReference type="Proteomes" id="UP000217895"/>
    </source>
</evidence>
<feature type="signal peptide" evidence="1">
    <location>
        <begin position="1"/>
        <end position="28"/>
    </location>
</feature>
<name>A0A1Z4JK06_LEPBY</name>
<dbReference type="EMBL" id="AP018203">
    <property type="protein sequence ID" value="BAY57074.1"/>
    <property type="molecule type" value="Genomic_DNA"/>
</dbReference>
<sequence>MLKSLSIGLLSTAAFLPFAPAFTSSASAQCVMLDVSNQLAIHGSQTPSTQQNNVGMTANGGCVGGAAVTTNSQTAVTPGTATQIRNSQSTITDGMQGVPNVPGIGGPTIQIPVNTQVDVYSPALDPTFMHRFSGIPQTNMG</sequence>